<evidence type="ECO:0000313" key="10">
    <source>
        <dbReference type="Proteomes" id="UP000218231"/>
    </source>
</evidence>
<keyword evidence="6" id="KW-0175">Coiled coil</keyword>
<feature type="signal peptide" evidence="8">
    <location>
        <begin position="1"/>
        <end position="17"/>
    </location>
</feature>
<dbReference type="Proteomes" id="UP000218231">
    <property type="component" value="Unassembled WGS sequence"/>
</dbReference>
<evidence type="ECO:0000256" key="8">
    <source>
        <dbReference type="SAM" id="SignalP"/>
    </source>
</evidence>
<keyword evidence="7" id="KW-0446">Lipid-binding</keyword>
<comment type="similarity">
    <text evidence="2">Belongs to the fatty-acid and retinol-binding protein (FARBP) family.</text>
</comment>
<comment type="subcellular location">
    <subcellularLocation>
        <location evidence="1">Secreted</location>
    </subcellularLocation>
</comment>
<name>A0A2A2JWQ9_9BILA</name>
<dbReference type="STRING" id="2018661.A0A2A2JWQ9"/>
<gene>
    <name evidence="9" type="ORF">WR25_20953</name>
</gene>
<reference evidence="9 10" key="1">
    <citation type="journal article" date="2017" name="Curr. Biol.">
        <title>Genome architecture and evolution of a unichromosomal asexual nematode.</title>
        <authorList>
            <person name="Fradin H."/>
            <person name="Zegar C."/>
            <person name="Gutwein M."/>
            <person name="Lucas J."/>
            <person name="Kovtun M."/>
            <person name="Corcoran D."/>
            <person name="Baugh L.R."/>
            <person name="Kiontke K."/>
            <person name="Gunsalus K."/>
            <person name="Fitch D.H."/>
            <person name="Piano F."/>
        </authorList>
    </citation>
    <scope>NUCLEOTIDE SEQUENCE [LARGE SCALE GENOMIC DNA]</scope>
    <source>
        <strain evidence="9">PF1309</strain>
    </source>
</reference>
<keyword evidence="10" id="KW-1185">Reference proteome</keyword>
<dbReference type="PANTHER" id="PTHR31418">
    <property type="entry name" value="FATTY-ACID AND RETINOL-BINDING PROTEIN 1"/>
    <property type="match status" value="1"/>
</dbReference>
<accession>A0A2A2JWQ9</accession>
<comment type="caution">
    <text evidence="9">The sequence shown here is derived from an EMBL/GenBank/DDBJ whole genome shotgun (WGS) entry which is preliminary data.</text>
</comment>
<organism evidence="9 10">
    <name type="scientific">Diploscapter pachys</name>
    <dbReference type="NCBI Taxonomy" id="2018661"/>
    <lineage>
        <taxon>Eukaryota</taxon>
        <taxon>Metazoa</taxon>
        <taxon>Ecdysozoa</taxon>
        <taxon>Nematoda</taxon>
        <taxon>Chromadorea</taxon>
        <taxon>Rhabditida</taxon>
        <taxon>Rhabditina</taxon>
        <taxon>Rhabditomorpha</taxon>
        <taxon>Rhabditoidea</taxon>
        <taxon>Rhabditidae</taxon>
        <taxon>Diploscapter</taxon>
    </lineage>
</organism>
<dbReference type="AlphaFoldDB" id="A0A2A2JWQ9"/>
<keyword evidence="4" id="KW-0964">Secreted</keyword>
<evidence type="ECO:0000256" key="5">
    <source>
        <dbReference type="ARBA" id="ARBA00022729"/>
    </source>
</evidence>
<dbReference type="OrthoDB" id="5808308at2759"/>
<evidence type="ECO:0000256" key="2">
    <source>
        <dbReference type="ARBA" id="ARBA00006648"/>
    </source>
</evidence>
<evidence type="ECO:0000256" key="6">
    <source>
        <dbReference type="ARBA" id="ARBA00023054"/>
    </source>
</evidence>
<evidence type="ECO:0000256" key="4">
    <source>
        <dbReference type="ARBA" id="ARBA00022525"/>
    </source>
</evidence>
<protein>
    <recommendedName>
        <fullName evidence="3">Fatty-acid and retinol-binding protein 1</fullName>
    </recommendedName>
</protein>
<dbReference type="GO" id="GO:0005576">
    <property type="term" value="C:extracellular region"/>
    <property type="evidence" value="ECO:0007669"/>
    <property type="project" value="UniProtKB-SubCell"/>
</dbReference>
<dbReference type="GO" id="GO:0008289">
    <property type="term" value="F:lipid binding"/>
    <property type="evidence" value="ECO:0007669"/>
    <property type="project" value="UniProtKB-KW"/>
</dbReference>
<keyword evidence="5 8" id="KW-0732">Signal</keyword>
<sequence length="183" mass="20679">MLCRVVVSLALFAAAFSLPLEGAPEKFEDIPAEYKTMIPEEVAAHLKSITPEEKAVLKELAKNYKDYKDENDFLEAIKAKSPSLYEKSKKLHDFIKAKVDKLGKDAKEFVTKVLADGRKLHADFLAGNKPSLDDLKTIAKKHLDGFNSLSEESKKEFEREFPITTSVFKNDKIKALIDKYVQN</sequence>
<feature type="chain" id="PRO_5012132519" description="Fatty-acid and retinol-binding protein 1" evidence="8">
    <location>
        <begin position="18"/>
        <end position="183"/>
    </location>
</feature>
<evidence type="ECO:0000256" key="1">
    <source>
        <dbReference type="ARBA" id="ARBA00004613"/>
    </source>
</evidence>
<evidence type="ECO:0000256" key="7">
    <source>
        <dbReference type="ARBA" id="ARBA00023121"/>
    </source>
</evidence>
<dbReference type="PANTHER" id="PTHR31418:SF7">
    <property type="entry name" value="FATTY-ACID AND RETINOL-BINDING PROTEIN 1"/>
    <property type="match status" value="1"/>
</dbReference>
<evidence type="ECO:0000256" key="3">
    <source>
        <dbReference type="ARBA" id="ARBA00017453"/>
    </source>
</evidence>
<evidence type="ECO:0000313" key="9">
    <source>
        <dbReference type="EMBL" id="PAV66145.1"/>
    </source>
</evidence>
<proteinExistence type="inferred from homology"/>
<dbReference type="EMBL" id="LIAE01010152">
    <property type="protein sequence ID" value="PAV66145.1"/>
    <property type="molecule type" value="Genomic_DNA"/>
</dbReference>
<dbReference type="Pfam" id="PF05823">
    <property type="entry name" value="Gp-FAR-1"/>
    <property type="match status" value="1"/>
</dbReference>
<dbReference type="InterPro" id="IPR008632">
    <property type="entry name" value="Gp-FAR-1"/>
</dbReference>
<dbReference type="Gene3D" id="1.20.120.1100">
    <property type="match status" value="1"/>
</dbReference>